<comment type="caution">
    <text evidence="2">The sequence shown here is derived from an EMBL/GenBank/DDBJ whole genome shotgun (WGS) entry which is preliminary data.</text>
</comment>
<gene>
    <name evidence="2" type="ORF">A3196_17175</name>
</gene>
<dbReference type="AlphaFoldDB" id="A0A1E2UW91"/>
<accession>A0A1E2UW91</accession>
<dbReference type="Pfam" id="PF00583">
    <property type="entry name" value="Acetyltransf_1"/>
    <property type="match status" value="1"/>
</dbReference>
<reference evidence="2 3" key="1">
    <citation type="submission" date="2016-03" db="EMBL/GenBank/DDBJ databases">
        <title>Chemosynthetic sulphur-oxidizing symbionts of marine invertebrate animals are capable of nitrogen fixation.</title>
        <authorList>
            <person name="Petersen J.M."/>
            <person name="Kemper A."/>
            <person name="Gruber-Vodicka H."/>
            <person name="Cardini U."/>
            <person name="Geest Mvander."/>
            <person name="Kleiner M."/>
            <person name="Bulgheresi S."/>
            <person name="Fussmann M."/>
            <person name="Herbold C."/>
            <person name="Seah B.K.B."/>
            <person name="Antony C.Paul."/>
            <person name="Liu D."/>
            <person name="Belitz A."/>
            <person name="Weber M."/>
        </authorList>
    </citation>
    <scope>NUCLEOTIDE SEQUENCE [LARGE SCALE GENOMIC DNA]</scope>
    <source>
        <strain evidence="2">G_D</strain>
    </source>
</reference>
<name>A0A1E2UW91_9GAMM</name>
<dbReference type="Proteomes" id="UP000094849">
    <property type="component" value="Unassembled WGS sequence"/>
</dbReference>
<evidence type="ECO:0000313" key="2">
    <source>
        <dbReference type="EMBL" id="ODB98714.1"/>
    </source>
</evidence>
<organism evidence="2 3">
    <name type="scientific">Candidatus Thiodiazotropha endoloripes</name>
    <dbReference type="NCBI Taxonomy" id="1818881"/>
    <lineage>
        <taxon>Bacteria</taxon>
        <taxon>Pseudomonadati</taxon>
        <taxon>Pseudomonadota</taxon>
        <taxon>Gammaproteobacteria</taxon>
        <taxon>Chromatiales</taxon>
        <taxon>Sedimenticolaceae</taxon>
        <taxon>Candidatus Thiodiazotropha</taxon>
    </lineage>
</organism>
<dbReference type="InterPro" id="IPR000182">
    <property type="entry name" value="GNAT_dom"/>
</dbReference>
<dbReference type="PANTHER" id="PTHR43617">
    <property type="entry name" value="L-AMINO ACID N-ACETYLTRANSFERASE"/>
    <property type="match status" value="1"/>
</dbReference>
<dbReference type="CDD" id="cd04301">
    <property type="entry name" value="NAT_SF"/>
    <property type="match status" value="1"/>
</dbReference>
<dbReference type="PROSITE" id="PS51186">
    <property type="entry name" value="GNAT"/>
    <property type="match status" value="1"/>
</dbReference>
<dbReference type="InterPro" id="IPR016181">
    <property type="entry name" value="Acyl_CoA_acyltransferase"/>
</dbReference>
<dbReference type="RefSeq" id="WP_069006823.1">
    <property type="nucleotide sequence ID" value="NZ_LVJX01000015.1"/>
</dbReference>
<sequence length="169" mass="18922">MLEIRKEEANDREAIHQLNSIAFDHGPEAVLVDKLRITCQDYISFVAVEESSVIGHILFTPAGIEDCSAVGMGLAPMSVLPSHQREGVGSRLVRYGLDYLRDAGCPFVIVLGHPDYYPRFGFEPASKYQIRSQWEGVPDAAFMIAVFDREVIPKRGGVARYRDEFDEAM</sequence>
<dbReference type="STRING" id="1818881.A3196_17175"/>
<dbReference type="Gene3D" id="3.40.630.30">
    <property type="match status" value="1"/>
</dbReference>
<evidence type="ECO:0000259" key="1">
    <source>
        <dbReference type="PROSITE" id="PS51186"/>
    </source>
</evidence>
<evidence type="ECO:0000313" key="3">
    <source>
        <dbReference type="Proteomes" id="UP000094849"/>
    </source>
</evidence>
<dbReference type="InterPro" id="IPR050276">
    <property type="entry name" value="MshD_Acetyltransferase"/>
</dbReference>
<protein>
    <recommendedName>
        <fullName evidence="1">N-acetyltransferase domain-containing protein</fullName>
    </recommendedName>
</protein>
<feature type="domain" description="N-acetyltransferase" evidence="1">
    <location>
        <begin position="2"/>
        <end position="148"/>
    </location>
</feature>
<dbReference type="SUPFAM" id="SSF55729">
    <property type="entry name" value="Acyl-CoA N-acyltransferases (Nat)"/>
    <property type="match status" value="1"/>
</dbReference>
<dbReference type="GO" id="GO:0016747">
    <property type="term" value="F:acyltransferase activity, transferring groups other than amino-acyl groups"/>
    <property type="evidence" value="ECO:0007669"/>
    <property type="project" value="InterPro"/>
</dbReference>
<dbReference type="PANTHER" id="PTHR43617:SF2">
    <property type="entry name" value="UPF0039 PROTEIN SLL0451"/>
    <property type="match status" value="1"/>
</dbReference>
<dbReference type="EMBL" id="LVJZ01000003">
    <property type="protein sequence ID" value="ODB98714.1"/>
    <property type="molecule type" value="Genomic_DNA"/>
</dbReference>
<proteinExistence type="predicted"/>
<keyword evidence="3" id="KW-1185">Reference proteome</keyword>